<dbReference type="AlphaFoldDB" id="A0A9R0JY66"/>
<dbReference type="SUPFAM" id="SSF58113">
    <property type="entry name" value="Apolipoprotein A-I"/>
    <property type="match status" value="1"/>
</dbReference>
<organism evidence="3 4">
    <name type="scientific">Spinacia oleracea</name>
    <name type="common">Spinach</name>
    <dbReference type="NCBI Taxonomy" id="3562"/>
    <lineage>
        <taxon>Eukaryota</taxon>
        <taxon>Viridiplantae</taxon>
        <taxon>Streptophyta</taxon>
        <taxon>Embryophyta</taxon>
        <taxon>Tracheophyta</taxon>
        <taxon>Spermatophyta</taxon>
        <taxon>Magnoliopsida</taxon>
        <taxon>eudicotyledons</taxon>
        <taxon>Gunneridae</taxon>
        <taxon>Pentapetalae</taxon>
        <taxon>Caryophyllales</taxon>
        <taxon>Chenopodiaceae</taxon>
        <taxon>Chenopodioideae</taxon>
        <taxon>Anserineae</taxon>
        <taxon>Spinacia</taxon>
    </lineage>
</organism>
<feature type="region of interest" description="Disordered" evidence="2">
    <location>
        <begin position="1"/>
        <end position="74"/>
    </location>
</feature>
<dbReference type="Proteomes" id="UP000813463">
    <property type="component" value="Chromosome 6"/>
</dbReference>
<name>A0A9R0JY66_SPIOL</name>
<accession>A0A9R0JY66</accession>
<dbReference type="OrthoDB" id="1933837at2759"/>
<dbReference type="KEGG" id="soe:110791015"/>
<dbReference type="PANTHER" id="PTHR37371:SF1">
    <property type="entry name" value="KINESIN-LIKE PROTEIN"/>
    <property type="match status" value="1"/>
</dbReference>
<evidence type="ECO:0000256" key="2">
    <source>
        <dbReference type="SAM" id="MobiDB-lite"/>
    </source>
</evidence>
<feature type="compositionally biased region" description="Polar residues" evidence="2">
    <location>
        <begin position="34"/>
        <end position="53"/>
    </location>
</feature>
<evidence type="ECO:0000313" key="5">
    <source>
        <dbReference type="RefSeq" id="XP_056689008.1"/>
    </source>
</evidence>
<keyword evidence="3" id="KW-1185">Reference proteome</keyword>
<dbReference type="GeneID" id="110791015"/>
<reference evidence="3" key="1">
    <citation type="journal article" date="2021" name="Nat. Commun.">
        <title>Genomic analyses provide insights into spinach domestication and the genetic basis of agronomic traits.</title>
        <authorList>
            <person name="Cai X."/>
            <person name="Sun X."/>
            <person name="Xu C."/>
            <person name="Sun H."/>
            <person name="Wang X."/>
            <person name="Ge C."/>
            <person name="Zhang Z."/>
            <person name="Wang Q."/>
            <person name="Fei Z."/>
            <person name="Jiao C."/>
            <person name="Wang Q."/>
        </authorList>
    </citation>
    <scope>NUCLEOTIDE SEQUENCE [LARGE SCALE GENOMIC DNA]</scope>
    <source>
        <strain evidence="3">cv. Varoflay</strain>
    </source>
</reference>
<evidence type="ECO:0000256" key="1">
    <source>
        <dbReference type="SAM" id="Coils"/>
    </source>
</evidence>
<sequence length="193" mass="21559">MKKRGRATTKKTSAADFLTPPQEAKTVNTRKKSTVSSPKSFEFTLNSPSSNAANRRKSPMKSSPLRKTEVSSSITELKEALSSHIDSIKRQVERSHSDILKEVDSSNSRLHKRLKIQAQACQNLMDETDKEVKKMSERVAESCEAMKASYSEFMVDAQTTAARVCKTTIPEKVQSLEKAIDSLRNRYGIFSPA</sequence>
<dbReference type="Gene3D" id="1.20.5.1230">
    <property type="entry name" value="Apolipoprotein A-I"/>
    <property type="match status" value="1"/>
</dbReference>
<dbReference type="RefSeq" id="XP_021851471.1">
    <property type="nucleotide sequence ID" value="XM_021995779.1"/>
</dbReference>
<reference evidence="4" key="2">
    <citation type="submission" date="2025-04" db="UniProtKB">
        <authorList>
            <consortium name="RefSeq"/>
        </authorList>
    </citation>
    <scope>IDENTIFICATION</scope>
    <source>
        <tissue evidence="5">Leaf</tissue>
    </source>
</reference>
<evidence type="ECO:0000313" key="3">
    <source>
        <dbReference type="Proteomes" id="UP000813463"/>
    </source>
</evidence>
<gene>
    <name evidence="4 5" type="primary">LOC110791015</name>
</gene>
<dbReference type="PANTHER" id="PTHR37371">
    <property type="entry name" value="OS08G0180400 PROTEIN"/>
    <property type="match status" value="1"/>
</dbReference>
<feature type="coiled-coil region" evidence="1">
    <location>
        <begin position="111"/>
        <end position="138"/>
    </location>
</feature>
<dbReference type="RefSeq" id="XP_056689008.1">
    <property type="nucleotide sequence ID" value="XM_056833030.1"/>
</dbReference>
<proteinExistence type="predicted"/>
<keyword evidence="1" id="KW-0175">Coiled coil</keyword>
<protein>
    <submittedName>
        <fullName evidence="4">Uncharacterized protein LOC110791015</fullName>
    </submittedName>
</protein>
<evidence type="ECO:0000313" key="4">
    <source>
        <dbReference type="RefSeq" id="XP_021851471.1"/>
    </source>
</evidence>